<dbReference type="EMBL" id="LIXZ01000039">
    <property type="protein sequence ID" value="KPL57597.1"/>
    <property type="molecule type" value="Genomic_DNA"/>
</dbReference>
<dbReference type="InterPro" id="IPR007421">
    <property type="entry name" value="Schlafen_AlbA_2_dom"/>
</dbReference>
<dbReference type="Proteomes" id="UP000050398">
    <property type="component" value="Unassembled WGS sequence"/>
</dbReference>
<evidence type="ECO:0000313" key="2">
    <source>
        <dbReference type="EMBL" id="KPL57597.1"/>
    </source>
</evidence>
<accession>A0A0P6WAA0</accession>
<dbReference type="AlphaFoldDB" id="A0A0P6WAA0"/>
<dbReference type="Pfam" id="PF04326">
    <property type="entry name" value="SLFN_AlbA_2"/>
    <property type="match status" value="1"/>
</dbReference>
<evidence type="ECO:0000259" key="1">
    <source>
        <dbReference type="Pfam" id="PF04326"/>
    </source>
</evidence>
<name>A0A0P6WAA0_9BACI</name>
<reference evidence="2 3" key="1">
    <citation type="submission" date="2015-08" db="EMBL/GenBank/DDBJ databases">
        <title>Draft Genome Sequence of Bacillus vietnamensis UCD-SED5.</title>
        <authorList>
            <person name="Lee R.D."/>
            <person name="Jospin G."/>
            <person name="Lang J.M."/>
            <person name="Coil D.A."/>
            <person name="Eisen J.A."/>
        </authorList>
    </citation>
    <scope>NUCLEOTIDE SEQUENCE [LARGE SCALE GENOMIC DNA]</scope>
    <source>
        <strain evidence="2 3">UCD-SED5</strain>
    </source>
</reference>
<dbReference type="Gene3D" id="3.30.950.30">
    <property type="entry name" value="Schlafen, AAA domain"/>
    <property type="match status" value="1"/>
</dbReference>
<dbReference type="PATRIC" id="fig|218284.4.peg.3076"/>
<proteinExistence type="predicted"/>
<dbReference type="OrthoDB" id="34589at2"/>
<dbReference type="InterPro" id="IPR038461">
    <property type="entry name" value="Schlafen_AlbA_2_dom_sf"/>
</dbReference>
<dbReference type="eggNOG" id="COG2865">
    <property type="taxonomic scope" value="Bacteria"/>
</dbReference>
<dbReference type="RefSeq" id="WP_060675109.1">
    <property type="nucleotide sequence ID" value="NZ_LIXZ01000039.1"/>
</dbReference>
<organism evidence="2 3">
    <name type="scientific">Rossellomorea vietnamensis</name>
    <dbReference type="NCBI Taxonomy" id="218284"/>
    <lineage>
        <taxon>Bacteria</taxon>
        <taxon>Bacillati</taxon>
        <taxon>Bacillota</taxon>
        <taxon>Bacilli</taxon>
        <taxon>Bacillales</taxon>
        <taxon>Bacillaceae</taxon>
        <taxon>Rossellomorea</taxon>
    </lineage>
</organism>
<protein>
    <recommendedName>
        <fullName evidence="1">Schlafen AlbA-2 domain-containing protein</fullName>
    </recommendedName>
</protein>
<evidence type="ECO:0000313" key="3">
    <source>
        <dbReference type="Proteomes" id="UP000050398"/>
    </source>
</evidence>
<gene>
    <name evidence="2" type="ORF">AM506_21335</name>
</gene>
<feature type="domain" description="Schlafen AlbA-2" evidence="1">
    <location>
        <begin position="33"/>
        <end position="165"/>
    </location>
</feature>
<comment type="caution">
    <text evidence="2">The sequence shown here is derived from an EMBL/GenBank/DDBJ whole genome shotgun (WGS) entry which is preliminary data.</text>
</comment>
<sequence>MYYEKIVPFKLRDFLKNPSHETLKDLLLHNTGETDYVDFKSDWIEFTKMAKHILAISNTGGGCIIIGVMQFDDGSVDLKGLTDEEFLDKADVDNKLQHLLPKYLRYRTEDFIFPENTHPFMSLKRFQVLLIDYDPRYVPYTSIVTRGELRYGAIYARQGTKSIEATHDKLVDVILRKVQSGGSDTDEKTLKEHLEHLKILLKEHDGAEDQKYKNYLHDLILRKMKKIESFLDLDSSEFHSW</sequence>